<name>A0ABV8X8I3_9LACT</name>
<dbReference type="Pfam" id="PF10112">
    <property type="entry name" value="Halogen_Hydrol"/>
    <property type="match status" value="1"/>
</dbReference>
<dbReference type="EMBL" id="JBHSEC010000019">
    <property type="protein sequence ID" value="MFC4411274.1"/>
    <property type="molecule type" value="Genomic_DNA"/>
</dbReference>
<keyword evidence="2" id="KW-0472">Membrane</keyword>
<reference evidence="4" key="1">
    <citation type="journal article" date="2019" name="Int. J. Syst. Evol. Microbiol.">
        <title>The Global Catalogue of Microorganisms (GCM) 10K type strain sequencing project: providing services to taxonomists for standard genome sequencing and annotation.</title>
        <authorList>
            <consortium name="The Broad Institute Genomics Platform"/>
            <consortium name="The Broad Institute Genome Sequencing Center for Infectious Disease"/>
            <person name="Wu L."/>
            <person name="Ma J."/>
        </authorList>
    </citation>
    <scope>NUCLEOTIDE SEQUENCE [LARGE SCALE GENOMIC DNA]</scope>
    <source>
        <strain evidence="4">CCUG 59778</strain>
    </source>
</reference>
<feature type="coiled-coil region" evidence="1">
    <location>
        <begin position="69"/>
        <end position="96"/>
    </location>
</feature>
<dbReference type="Proteomes" id="UP001595817">
    <property type="component" value="Unassembled WGS sequence"/>
</dbReference>
<proteinExistence type="predicted"/>
<gene>
    <name evidence="3" type="ORF">ACFOZY_12665</name>
</gene>
<accession>A0ABV8X8I3</accession>
<keyword evidence="2" id="KW-0812">Transmembrane</keyword>
<sequence>MQDAGQFILRHAFSLLISIIAAITFLTIDWGFWISTVLFITVYFISSFSIKQFQLHNKLKKFGLTRGEYRHIKSQLSEANKKIRELNRQYGKVRSIRAFKQLFEMNRLAKRIFSIVKGNPRKFYSAEKFFYSHLDSAVELTSKYSLLVSQPIKDADMKIALQQTRDTLESINDVMEDDLRNVLSNDIEELKMELSYAKISIKHEEPLKLKGEMPHDR</sequence>
<protein>
    <submittedName>
        <fullName evidence="3">5-bromo-4-chloroindolyl phosphate hydrolysis family protein</fullName>
    </submittedName>
</protein>
<keyword evidence="2" id="KW-1133">Transmembrane helix</keyword>
<feature type="transmembrane region" description="Helical" evidence="2">
    <location>
        <begin position="7"/>
        <end position="26"/>
    </location>
</feature>
<keyword evidence="1" id="KW-0175">Coiled coil</keyword>
<dbReference type="InterPro" id="IPR018770">
    <property type="entry name" value="ChloroindolylP_hydrolase"/>
</dbReference>
<evidence type="ECO:0000313" key="4">
    <source>
        <dbReference type="Proteomes" id="UP001595817"/>
    </source>
</evidence>
<comment type="caution">
    <text evidence="3">The sequence shown here is derived from an EMBL/GenBank/DDBJ whole genome shotgun (WGS) entry which is preliminary data.</text>
</comment>
<evidence type="ECO:0000256" key="2">
    <source>
        <dbReference type="SAM" id="Phobius"/>
    </source>
</evidence>
<evidence type="ECO:0000256" key="1">
    <source>
        <dbReference type="SAM" id="Coils"/>
    </source>
</evidence>
<feature type="transmembrane region" description="Helical" evidence="2">
    <location>
        <begin position="32"/>
        <end position="50"/>
    </location>
</feature>
<evidence type="ECO:0000313" key="3">
    <source>
        <dbReference type="EMBL" id="MFC4411274.1"/>
    </source>
</evidence>
<organism evidence="3 4">
    <name type="scientific">Chungangia koreensis</name>
    <dbReference type="NCBI Taxonomy" id="752657"/>
    <lineage>
        <taxon>Bacteria</taxon>
        <taxon>Bacillati</taxon>
        <taxon>Bacillota</taxon>
        <taxon>Bacilli</taxon>
        <taxon>Lactobacillales</taxon>
        <taxon>Chungangia</taxon>
    </lineage>
</organism>
<keyword evidence="4" id="KW-1185">Reference proteome</keyword>
<dbReference type="RefSeq" id="WP_378156005.1">
    <property type="nucleotide sequence ID" value="NZ_JBHSEC010000019.1"/>
</dbReference>